<dbReference type="InterPro" id="IPR029058">
    <property type="entry name" value="AB_hydrolase_fold"/>
</dbReference>
<sequence length="372" mass="41396">MNTKTLKVAVFCIVALCNSIVLTAQAPYGEPGDRTAVPLGSSNSPFGYIEYLPSSFNDASNDTYPLIIFYHGYSDRGNGTTDLSSLLSSNPTQLATQSSNFDAVIITPQKENANYTGNDFINLYNYIISNYPINLNQVYVTGLSSGGSSTWNALRAHSELIAAALPICGYTNVNNPSPFLQETPIWAVHSFDDETINVSRTINNVNYIANINSSVMAIYPYENGNNPATENYTMQFNTESQDWSITTGLTQPTDKLAFTLYKNGGHNSWTRTYSEQVVWDWMFAQRLNPLSIDEETIDFKLYPNPTSNKVTISTSDNSEKKIEIHNLLGKKIYDNSFFKRLTIDMSTYASGAYFAKIIDANNKEQSLKIVVN</sequence>
<dbReference type="PANTHER" id="PTHR43037:SF1">
    <property type="entry name" value="BLL1128 PROTEIN"/>
    <property type="match status" value="1"/>
</dbReference>
<evidence type="ECO:0000256" key="2">
    <source>
        <dbReference type="SAM" id="SignalP"/>
    </source>
</evidence>
<name>A0ABT7ZR25_9FLAO</name>
<keyword evidence="1 2" id="KW-0732">Signal</keyword>
<accession>A0ABT7ZR25</accession>
<feature type="chain" id="PRO_5047492563" evidence="2">
    <location>
        <begin position="27"/>
        <end position="372"/>
    </location>
</feature>
<dbReference type="EMBL" id="JASDDK010000001">
    <property type="protein sequence ID" value="MDN3491470.1"/>
    <property type="molecule type" value="Genomic_DNA"/>
</dbReference>
<dbReference type="Proteomes" id="UP001231197">
    <property type="component" value="Unassembled WGS sequence"/>
</dbReference>
<evidence type="ECO:0000313" key="5">
    <source>
        <dbReference type="Proteomes" id="UP001231197"/>
    </source>
</evidence>
<dbReference type="Pfam" id="PF18962">
    <property type="entry name" value="Por_Secre_tail"/>
    <property type="match status" value="1"/>
</dbReference>
<proteinExistence type="predicted"/>
<protein>
    <submittedName>
        <fullName evidence="4">T9SS type A sorting domain-containing protein</fullName>
    </submittedName>
</protein>
<evidence type="ECO:0000259" key="3">
    <source>
        <dbReference type="Pfam" id="PF18962"/>
    </source>
</evidence>
<dbReference type="RefSeq" id="WP_290205172.1">
    <property type="nucleotide sequence ID" value="NZ_JASDDK010000001.1"/>
</dbReference>
<dbReference type="InterPro" id="IPR050955">
    <property type="entry name" value="Plant_Biomass_Hydrol_Est"/>
</dbReference>
<dbReference type="Gene3D" id="3.40.50.1820">
    <property type="entry name" value="alpha/beta hydrolase"/>
    <property type="match status" value="1"/>
</dbReference>
<dbReference type="SUPFAM" id="SSF53474">
    <property type="entry name" value="alpha/beta-Hydrolases"/>
    <property type="match status" value="1"/>
</dbReference>
<keyword evidence="5" id="KW-1185">Reference proteome</keyword>
<dbReference type="NCBIfam" id="TIGR04183">
    <property type="entry name" value="Por_Secre_tail"/>
    <property type="match status" value="1"/>
</dbReference>
<dbReference type="InterPro" id="IPR026444">
    <property type="entry name" value="Secre_tail"/>
</dbReference>
<gene>
    <name evidence="4" type="ORF">QMA06_01970</name>
</gene>
<feature type="signal peptide" evidence="2">
    <location>
        <begin position="1"/>
        <end position="26"/>
    </location>
</feature>
<dbReference type="PANTHER" id="PTHR43037">
    <property type="entry name" value="UNNAMED PRODUCT-RELATED"/>
    <property type="match status" value="1"/>
</dbReference>
<organism evidence="4 5">
    <name type="scientific">Winogradskyella bathintestinalis</name>
    <dbReference type="NCBI Taxonomy" id="3035208"/>
    <lineage>
        <taxon>Bacteria</taxon>
        <taxon>Pseudomonadati</taxon>
        <taxon>Bacteroidota</taxon>
        <taxon>Flavobacteriia</taxon>
        <taxon>Flavobacteriales</taxon>
        <taxon>Flavobacteriaceae</taxon>
        <taxon>Winogradskyella</taxon>
    </lineage>
</organism>
<evidence type="ECO:0000256" key="1">
    <source>
        <dbReference type="ARBA" id="ARBA00022729"/>
    </source>
</evidence>
<evidence type="ECO:0000313" key="4">
    <source>
        <dbReference type="EMBL" id="MDN3491470.1"/>
    </source>
</evidence>
<feature type="domain" description="Secretion system C-terminal sorting" evidence="3">
    <location>
        <begin position="301"/>
        <end position="371"/>
    </location>
</feature>
<comment type="caution">
    <text evidence="4">The sequence shown here is derived from an EMBL/GenBank/DDBJ whole genome shotgun (WGS) entry which is preliminary data.</text>
</comment>
<reference evidence="4 5" key="1">
    <citation type="journal article" date="2023" name="Int. J. Syst. Evol. Microbiol.">
        <title>Winogradskyella bathintestinalis sp. nov., isolated from the intestine of the deep-sea loosejaw dragonfish, Malacosteus niger.</title>
        <authorList>
            <person name="Uniacke-Lowe S."/>
            <person name="Johnson C.N."/>
            <person name="Stanton C."/>
            <person name="Hill C."/>
            <person name="Ross P."/>
        </authorList>
    </citation>
    <scope>NUCLEOTIDE SEQUENCE [LARGE SCALE GENOMIC DNA]</scope>
    <source>
        <strain evidence="4 5">APC 3343</strain>
    </source>
</reference>